<organism evidence="1 2">
    <name type="scientific">Aspergillus brunneoviolaceus CBS 621.78</name>
    <dbReference type="NCBI Taxonomy" id="1450534"/>
    <lineage>
        <taxon>Eukaryota</taxon>
        <taxon>Fungi</taxon>
        <taxon>Dikarya</taxon>
        <taxon>Ascomycota</taxon>
        <taxon>Pezizomycotina</taxon>
        <taxon>Eurotiomycetes</taxon>
        <taxon>Eurotiomycetidae</taxon>
        <taxon>Eurotiales</taxon>
        <taxon>Aspergillaceae</taxon>
        <taxon>Aspergillus</taxon>
        <taxon>Aspergillus subgen. Circumdati</taxon>
    </lineage>
</organism>
<evidence type="ECO:0000313" key="1">
    <source>
        <dbReference type="EMBL" id="RAH50529.1"/>
    </source>
</evidence>
<evidence type="ECO:0000313" key="2">
    <source>
        <dbReference type="Proteomes" id="UP000249057"/>
    </source>
</evidence>
<reference evidence="1" key="1">
    <citation type="submission" date="2018-02" db="EMBL/GenBank/DDBJ databases">
        <title>The genomes of Aspergillus section Nigri reveals drivers in fungal speciation.</title>
        <authorList>
            <consortium name="DOE Joint Genome Institute"/>
            <person name="Vesth T.C."/>
            <person name="Nybo J."/>
            <person name="Theobald S."/>
            <person name="Brandl J."/>
            <person name="Frisvad J.C."/>
            <person name="Nielsen K.F."/>
            <person name="Lyhne E.K."/>
            <person name="Kogle M.E."/>
            <person name="Kuo A."/>
            <person name="Riley R."/>
            <person name="Clum A."/>
            <person name="Nolan M."/>
            <person name="Lipzen A."/>
            <person name="Salamov A."/>
            <person name="Henrissat B."/>
            <person name="Wiebenga A."/>
            <person name="De vries R.P."/>
            <person name="Grigoriev I.V."/>
            <person name="Mortensen U.H."/>
            <person name="Andersen M.R."/>
            <person name="Baker S.E."/>
        </authorList>
    </citation>
    <scope>NUCLEOTIDE SEQUENCE</scope>
    <source>
        <strain evidence="1">CBS 621.78</strain>
    </source>
</reference>
<dbReference type="EMBL" id="KZ825313">
    <property type="protein sequence ID" value="RAH50529.1"/>
    <property type="molecule type" value="Genomic_DNA"/>
</dbReference>
<accession>A0ACD1GMM3</accession>
<protein>
    <submittedName>
        <fullName evidence="1">Uncharacterized protein</fullName>
    </submittedName>
</protein>
<proteinExistence type="predicted"/>
<name>A0ACD1GMM3_9EURO</name>
<sequence>MQFSLFLSTALTVAVSAAPALALPAASFNNTRVIQLRLWGEPDCATLNLGELGIYGSQLNQCSSLTFGDDITQSVSFEGNADGCGIQIFDSDDCTTGQHDPTVGQCLSGTAAGLLSYKMVC</sequence>
<keyword evidence="2" id="KW-1185">Reference proteome</keyword>
<gene>
    <name evidence="1" type="ORF">BO95DRAFT_438347</name>
</gene>
<dbReference type="Proteomes" id="UP000249057">
    <property type="component" value="Unassembled WGS sequence"/>
</dbReference>